<dbReference type="RefSeq" id="WP_047036147.1">
    <property type="nucleotide sequence ID" value="NZ_CP011404.1"/>
</dbReference>
<reference evidence="1 2" key="1">
    <citation type="submission" date="2015-04" db="EMBL/GenBank/DDBJ databases">
        <title>Complete genome sequence of Lactobacillus salivarius Ren, a probiotic strain with antitumor activity.</title>
        <authorList>
            <person name="Sun E."/>
            <person name="Zhao L."/>
            <person name="Liu S."/>
            <person name="Zhang M."/>
            <person name="Guo H."/>
            <person name="Ren F."/>
        </authorList>
    </citation>
    <scope>NUCLEOTIDE SEQUENCE [LARGE SCALE GENOMIC DNA]</scope>
    <source>
        <strain evidence="1 2">Ren</strain>
        <plasmid evidence="1 2">pR1</plasmid>
    </source>
</reference>
<evidence type="ECO:0000313" key="1">
    <source>
        <dbReference type="EMBL" id="AKI05271.1"/>
    </source>
</evidence>
<organism evidence="1 2">
    <name type="scientific">Ligilactobacillus salivarius str. Ren</name>
    <dbReference type="NCBI Taxonomy" id="1194971"/>
    <lineage>
        <taxon>Bacteria</taxon>
        <taxon>Bacillati</taxon>
        <taxon>Bacillota</taxon>
        <taxon>Bacilli</taxon>
        <taxon>Lactobacillales</taxon>
        <taxon>Lactobacillaceae</taxon>
        <taxon>Ligilactobacillus</taxon>
    </lineage>
</organism>
<keyword evidence="1" id="KW-0614">Plasmid</keyword>
<dbReference type="AlphaFoldDB" id="A0A0F7PYU5"/>
<sequence>MILSDFEKTARGKVVFNDGESIIGMIVDYTSSFDNDDKYAYLTIIPESGPLKGKRVQCPENEVKFAEYLE</sequence>
<evidence type="ECO:0008006" key="3">
    <source>
        <dbReference type="Google" id="ProtNLM"/>
    </source>
</evidence>
<geneLocation type="plasmid" evidence="1 2">
    <name>pR1</name>
</geneLocation>
<dbReference type="EMBL" id="CP011404">
    <property type="protein sequence ID" value="AKI05271.1"/>
    <property type="molecule type" value="Genomic_DNA"/>
</dbReference>
<accession>A0A0F7PYU5</accession>
<dbReference type="Proteomes" id="UP000035027">
    <property type="component" value="Plasmid pR1"/>
</dbReference>
<dbReference type="PATRIC" id="fig|1194971.3.peg.1738"/>
<name>A0A0F7PYU5_9LACO</name>
<protein>
    <recommendedName>
        <fullName evidence="3">PRC-barrel domain-containing protein</fullName>
    </recommendedName>
</protein>
<proteinExistence type="predicted"/>
<evidence type="ECO:0000313" key="2">
    <source>
        <dbReference type="Proteomes" id="UP000035027"/>
    </source>
</evidence>
<gene>
    <name evidence="1" type="ORF">LsR_01753</name>
</gene>